<reference evidence="3" key="1">
    <citation type="submission" date="2019-10" db="EMBL/GenBank/DDBJ databases">
        <authorList>
            <consortium name="DOE Joint Genome Institute"/>
            <person name="Kuo A."/>
            <person name="Miyauchi S."/>
            <person name="Kiss E."/>
            <person name="Drula E."/>
            <person name="Kohler A."/>
            <person name="Sanchez-Garcia M."/>
            <person name="Andreopoulos B."/>
            <person name="Barry K.W."/>
            <person name="Bonito G."/>
            <person name="Buee M."/>
            <person name="Carver A."/>
            <person name="Chen C."/>
            <person name="Cichocki N."/>
            <person name="Clum A."/>
            <person name="Culley D."/>
            <person name="Crous P.W."/>
            <person name="Fauchery L."/>
            <person name="Girlanda M."/>
            <person name="Hayes R."/>
            <person name="Keri Z."/>
            <person name="LaButti K."/>
            <person name="Lipzen A."/>
            <person name="Lombard V."/>
            <person name="Magnuson J."/>
            <person name="Maillard F."/>
            <person name="Morin E."/>
            <person name="Murat C."/>
            <person name="Nolan M."/>
            <person name="Ohm R."/>
            <person name="Pangilinan J."/>
            <person name="Pereira M."/>
            <person name="Perotto S."/>
            <person name="Peter M."/>
            <person name="Riley R."/>
            <person name="Sitrit Y."/>
            <person name="Stielow B."/>
            <person name="Szollosi G."/>
            <person name="Zifcakova L."/>
            <person name="Stursova M."/>
            <person name="Spatafora J.W."/>
            <person name="Tedersoo L."/>
            <person name="Vaario L.-M."/>
            <person name="Yamada A."/>
            <person name="Yan M."/>
            <person name="Wang P."/>
            <person name="Xu J."/>
            <person name="Bruns T."/>
            <person name="Baldrian P."/>
            <person name="Vilgalys R."/>
            <person name="Henrissat B."/>
            <person name="Grigoriev I.V."/>
            <person name="Hibbett D."/>
            <person name="Nagy L.G."/>
            <person name="Martin F.M."/>
        </authorList>
    </citation>
    <scope>NUCLEOTIDE SEQUENCE</scope>
    <source>
        <strain evidence="3">BED1</strain>
    </source>
</reference>
<feature type="transmembrane region" description="Helical" evidence="1">
    <location>
        <begin position="78"/>
        <end position="97"/>
    </location>
</feature>
<feature type="domain" description="DUF6533" evidence="2">
    <location>
        <begin position="25"/>
        <end position="57"/>
    </location>
</feature>
<feature type="transmembrane region" description="Helical" evidence="1">
    <location>
        <begin position="160"/>
        <end position="179"/>
    </location>
</feature>
<dbReference type="InterPro" id="IPR045340">
    <property type="entry name" value="DUF6533"/>
</dbReference>
<keyword evidence="1" id="KW-0812">Transmembrane</keyword>
<keyword evidence="1" id="KW-0472">Membrane</keyword>
<comment type="caution">
    <text evidence="3">The sequence shown here is derived from an EMBL/GenBank/DDBJ whole genome shotgun (WGS) entry which is preliminary data.</text>
</comment>
<evidence type="ECO:0000256" key="1">
    <source>
        <dbReference type="SAM" id="Phobius"/>
    </source>
</evidence>
<dbReference type="Proteomes" id="UP001194468">
    <property type="component" value="Unassembled WGS sequence"/>
</dbReference>
<organism evidence="3 4">
    <name type="scientific">Boletus edulis BED1</name>
    <dbReference type="NCBI Taxonomy" id="1328754"/>
    <lineage>
        <taxon>Eukaryota</taxon>
        <taxon>Fungi</taxon>
        <taxon>Dikarya</taxon>
        <taxon>Basidiomycota</taxon>
        <taxon>Agaricomycotina</taxon>
        <taxon>Agaricomycetes</taxon>
        <taxon>Agaricomycetidae</taxon>
        <taxon>Boletales</taxon>
        <taxon>Boletineae</taxon>
        <taxon>Boletaceae</taxon>
        <taxon>Boletoideae</taxon>
        <taxon>Boletus</taxon>
    </lineage>
</organism>
<reference evidence="3" key="2">
    <citation type="journal article" date="2020" name="Nat. Commun.">
        <title>Large-scale genome sequencing of mycorrhizal fungi provides insights into the early evolution of symbiotic traits.</title>
        <authorList>
            <person name="Miyauchi S."/>
            <person name="Kiss E."/>
            <person name="Kuo A."/>
            <person name="Drula E."/>
            <person name="Kohler A."/>
            <person name="Sanchez-Garcia M."/>
            <person name="Morin E."/>
            <person name="Andreopoulos B."/>
            <person name="Barry K.W."/>
            <person name="Bonito G."/>
            <person name="Buee M."/>
            <person name="Carver A."/>
            <person name="Chen C."/>
            <person name="Cichocki N."/>
            <person name="Clum A."/>
            <person name="Culley D."/>
            <person name="Crous P.W."/>
            <person name="Fauchery L."/>
            <person name="Girlanda M."/>
            <person name="Hayes R.D."/>
            <person name="Keri Z."/>
            <person name="LaButti K."/>
            <person name="Lipzen A."/>
            <person name="Lombard V."/>
            <person name="Magnuson J."/>
            <person name="Maillard F."/>
            <person name="Murat C."/>
            <person name="Nolan M."/>
            <person name="Ohm R.A."/>
            <person name="Pangilinan J."/>
            <person name="Pereira M.F."/>
            <person name="Perotto S."/>
            <person name="Peter M."/>
            <person name="Pfister S."/>
            <person name="Riley R."/>
            <person name="Sitrit Y."/>
            <person name="Stielow J.B."/>
            <person name="Szollosi G."/>
            <person name="Zifcakova L."/>
            <person name="Stursova M."/>
            <person name="Spatafora J.W."/>
            <person name="Tedersoo L."/>
            <person name="Vaario L.M."/>
            <person name="Yamada A."/>
            <person name="Yan M."/>
            <person name="Wang P."/>
            <person name="Xu J."/>
            <person name="Bruns T."/>
            <person name="Baldrian P."/>
            <person name="Vilgalys R."/>
            <person name="Dunand C."/>
            <person name="Henrissat B."/>
            <person name="Grigoriev I.V."/>
            <person name="Hibbett D."/>
            <person name="Nagy L.G."/>
            <person name="Martin F.M."/>
        </authorList>
    </citation>
    <scope>NUCLEOTIDE SEQUENCE</scope>
    <source>
        <strain evidence="3">BED1</strain>
    </source>
</reference>
<sequence length="322" mass="36506">MPVPVQQAINGLVCPLGDVTTFFFFAVGILTAVGYDYVLTFSNEIEYIWKKPWTWMSTLKQLSPWACRGKTIIVIRGWAFVLFLGAADMVMILRVWAMYSRSRLILVSLLVLFFLQMVSVLLTAAIQSDPRNLTAATFQILDFSVCIVDPTSFTWAKVNSILQITNGAVLCTLAVFQFVRQSFEMYNVTKEWKLNRYMGLLVREGILYFFAAFMFNIVNELASAKMLQNSGWQLIVTVIIQYVPVFTLTPRFIMSLRELHMRDVEGRRGSGIDSGFGLSSISRTAVTVRSEVFAGFRDDALEDVEMAPRKVETTKSMNDSFN</sequence>
<evidence type="ECO:0000313" key="3">
    <source>
        <dbReference type="EMBL" id="KAF8442240.1"/>
    </source>
</evidence>
<proteinExistence type="predicted"/>
<keyword evidence="4" id="KW-1185">Reference proteome</keyword>
<name>A0AAD4GH55_BOLED</name>
<evidence type="ECO:0000313" key="4">
    <source>
        <dbReference type="Proteomes" id="UP001194468"/>
    </source>
</evidence>
<feature type="transmembrane region" description="Helical" evidence="1">
    <location>
        <begin position="230"/>
        <end position="253"/>
    </location>
</feature>
<dbReference type="EMBL" id="WHUW01000009">
    <property type="protein sequence ID" value="KAF8442240.1"/>
    <property type="molecule type" value="Genomic_DNA"/>
</dbReference>
<dbReference type="Pfam" id="PF20151">
    <property type="entry name" value="DUF6533"/>
    <property type="match status" value="1"/>
</dbReference>
<keyword evidence="1" id="KW-1133">Transmembrane helix</keyword>
<gene>
    <name evidence="3" type="ORF">L210DRAFT_3201660</name>
</gene>
<evidence type="ECO:0000259" key="2">
    <source>
        <dbReference type="Pfam" id="PF20151"/>
    </source>
</evidence>
<feature type="transmembrane region" description="Helical" evidence="1">
    <location>
        <begin position="200"/>
        <end position="218"/>
    </location>
</feature>
<accession>A0AAD4GH55</accession>
<dbReference type="AlphaFoldDB" id="A0AAD4GH55"/>
<feature type="transmembrane region" description="Helical" evidence="1">
    <location>
        <begin position="12"/>
        <end position="35"/>
    </location>
</feature>
<protein>
    <recommendedName>
        <fullName evidence="2">DUF6533 domain-containing protein</fullName>
    </recommendedName>
</protein>
<feature type="transmembrane region" description="Helical" evidence="1">
    <location>
        <begin position="104"/>
        <end position="126"/>
    </location>
</feature>